<dbReference type="Pfam" id="PF02384">
    <property type="entry name" value="N6_Mtase"/>
    <property type="match status" value="1"/>
</dbReference>
<dbReference type="InterPro" id="IPR003356">
    <property type="entry name" value="DNA_methylase_A-5"/>
</dbReference>
<dbReference type="InterPro" id="IPR029063">
    <property type="entry name" value="SAM-dependent_MTases_sf"/>
</dbReference>
<keyword evidence="4" id="KW-0808">Transferase</keyword>
<evidence type="ECO:0000256" key="2">
    <source>
        <dbReference type="ARBA" id="ARBA00022747"/>
    </source>
</evidence>
<feature type="domain" description="DNA methylase adenine-specific" evidence="3">
    <location>
        <begin position="112"/>
        <end position="359"/>
    </location>
</feature>
<organism evidence="4 5">
    <name type="scientific">Terriglobus aquaticus</name>
    <dbReference type="NCBI Taxonomy" id="940139"/>
    <lineage>
        <taxon>Bacteria</taxon>
        <taxon>Pseudomonadati</taxon>
        <taxon>Acidobacteriota</taxon>
        <taxon>Terriglobia</taxon>
        <taxon>Terriglobales</taxon>
        <taxon>Acidobacteriaceae</taxon>
        <taxon>Terriglobus</taxon>
    </lineage>
</organism>
<dbReference type="InterPro" id="IPR002052">
    <property type="entry name" value="DNA_methylase_N6_adenine_CS"/>
</dbReference>
<evidence type="ECO:0000259" key="3">
    <source>
        <dbReference type="Pfam" id="PF02384"/>
    </source>
</evidence>
<sequence length="425" mass="47810">MAKRHNETCSDWASLLLRLEELILANSGENAFEELFKLLLVKFISETDRAEASPFDAACHPEEVLRRANRLLALADRRWPTLVNERFFRLRDDHLAICSALLGRQTICGTDYDVLDAAFEHMIAKASKGSKGQFFTPRHVVEFCVRLVDPKPGELICDPACGSGAFLMHAAKHTGEVKAGEQSTTPLFWGFDFDGRAIRVAKALSTFSGIQASRFLELNSLLRSHTPSLFARSTSHDDVLTIEDATGRWKRVRENGGFDVILANPPFAGEIKEAALLHDYTLGRGETKIERDVLFTERCIELLKPGGRMAIVLPHNKFAGASYVTLRRWLLERFAVKAVVSLGRSTFLPHTHQKTSILYGVKRDTVQRDLKPERITFAISDRAGKDGRGEFIMREGVTKNDSVWISVDHDFEQIVRTIKLSEQEN</sequence>
<comment type="caution">
    <text evidence="4">The sequence shown here is derived from an EMBL/GenBank/DDBJ whole genome shotgun (WGS) entry which is preliminary data.</text>
</comment>
<dbReference type="EC" id="2.1.1.-" evidence="4"/>
<evidence type="ECO:0000313" key="5">
    <source>
        <dbReference type="Proteomes" id="UP001634747"/>
    </source>
</evidence>
<accession>A0ABW9KPM6</accession>
<dbReference type="SUPFAM" id="SSF53335">
    <property type="entry name" value="S-adenosyl-L-methionine-dependent methyltransferases"/>
    <property type="match status" value="1"/>
</dbReference>
<dbReference type="Gene3D" id="3.40.50.150">
    <property type="entry name" value="Vaccinia Virus protein VP39"/>
    <property type="match status" value="1"/>
</dbReference>
<evidence type="ECO:0000313" key="4">
    <source>
        <dbReference type="EMBL" id="MFN2976901.1"/>
    </source>
</evidence>
<name>A0ABW9KPM6_9BACT</name>
<dbReference type="Proteomes" id="UP001634747">
    <property type="component" value="Unassembled WGS sequence"/>
</dbReference>
<dbReference type="RefSeq" id="WP_263414919.1">
    <property type="nucleotide sequence ID" value="NZ_BAABBH010000001.1"/>
</dbReference>
<reference evidence="4 5" key="1">
    <citation type="submission" date="2024-12" db="EMBL/GenBank/DDBJ databases">
        <authorList>
            <person name="Lee Y."/>
        </authorList>
    </citation>
    <scope>NUCLEOTIDE SEQUENCE [LARGE SCALE GENOMIC DNA]</scope>
    <source>
        <strain evidence="4 5">03SUJ4</strain>
    </source>
</reference>
<dbReference type="EMBL" id="JBJYXY010000001">
    <property type="protein sequence ID" value="MFN2976901.1"/>
    <property type="molecule type" value="Genomic_DNA"/>
</dbReference>
<keyword evidence="5" id="KW-1185">Reference proteome</keyword>
<evidence type="ECO:0000256" key="1">
    <source>
        <dbReference type="ARBA" id="ARBA00006594"/>
    </source>
</evidence>
<comment type="similarity">
    <text evidence="1">Belongs to the N(4)/N(6)-methyltransferase family.</text>
</comment>
<dbReference type="InterPro" id="IPR052916">
    <property type="entry name" value="Type-I_RE_MTase_Subunit"/>
</dbReference>
<dbReference type="PRINTS" id="PR00507">
    <property type="entry name" value="N12N6MTFRASE"/>
</dbReference>
<dbReference type="PANTHER" id="PTHR42998:SF1">
    <property type="entry name" value="TYPE I RESTRICTION ENZYME HINDI METHYLASE SUBUNIT"/>
    <property type="match status" value="1"/>
</dbReference>
<dbReference type="GO" id="GO:0008168">
    <property type="term" value="F:methyltransferase activity"/>
    <property type="evidence" value="ECO:0007669"/>
    <property type="project" value="UniProtKB-KW"/>
</dbReference>
<proteinExistence type="inferred from homology"/>
<dbReference type="PROSITE" id="PS00092">
    <property type="entry name" value="N6_MTASE"/>
    <property type="match status" value="1"/>
</dbReference>
<dbReference type="PANTHER" id="PTHR42998">
    <property type="entry name" value="TYPE I RESTRICTION ENZYME HINDVIIP M PROTEIN-RELATED"/>
    <property type="match status" value="1"/>
</dbReference>
<protein>
    <submittedName>
        <fullName evidence="4">Class I SAM-dependent DNA methyltransferase</fullName>
        <ecNumber evidence="4">2.1.1.-</ecNumber>
    </submittedName>
</protein>
<dbReference type="GO" id="GO:0032259">
    <property type="term" value="P:methylation"/>
    <property type="evidence" value="ECO:0007669"/>
    <property type="project" value="UniProtKB-KW"/>
</dbReference>
<keyword evidence="4" id="KW-0489">Methyltransferase</keyword>
<gene>
    <name evidence="4" type="ORF">ACK2TP_14110</name>
</gene>
<keyword evidence="2" id="KW-0680">Restriction system</keyword>